<evidence type="ECO:0000256" key="1">
    <source>
        <dbReference type="SAM" id="MobiDB-lite"/>
    </source>
</evidence>
<name>A0A1Y2H7V7_9FUNG</name>
<dbReference type="EMBL" id="MCFL01000077">
    <property type="protein sequence ID" value="ORZ30670.1"/>
    <property type="molecule type" value="Genomic_DNA"/>
</dbReference>
<keyword evidence="3" id="KW-1185">Reference proteome</keyword>
<evidence type="ECO:0000313" key="3">
    <source>
        <dbReference type="Proteomes" id="UP000193411"/>
    </source>
</evidence>
<reference evidence="2 3" key="1">
    <citation type="submission" date="2016-07" db="EMBL/GenBank/DDBJ databases">
        <title>Pervasive Adenine N6-methylation of Active Genes in Fungi.</title>
        <authorList>
            <consortium name="DOE Joint Genome Institute"/>
            <person name="Mondo S.J."/>
            <person name="Dannebaum R.O."/>
            <person name="Kuo R.C."/>
            <person name="Labutti K."/>
            <person name="Haridas S."/>
            <person name="Kuo A."/>
            <person name="Salamov A."/>
            <person name="Ahrendt S.R."/>
            <person name="Lipzen A."/>
            <person name="Sullivan W."/>
            <person name="Andreopoulos W.B."/>
            <person name="Clum A."/>
            <person name="Lindquist E."/>
            <person name="Daum C."/>
            <person name="Ramamoorthy G.K."/>
            <person name="Gryganskyi A."/>
            <person name="Culley D."/>
            <person name="Magnuson J.K."/>
            <person name="James T.Y."/>
            <person name="O'Malley M.A."/>
            <person name="Stajich J.E."/>
            <person name="Spatafora J.W."/>
            <person name="Visel A."/>
            <person name="Grigoriev I.V."/>
        </authorList>
    </citation>
    <scope>NUCLEOTIDE SEQUENCE [LARGE SCALE GENOMIC DNA]</scope>
    <source>
        <strain evidence="2 3">PL171</strain>
    </source>
</reference>
<feature type="region of interest" description="Disordered" evidence="1">
    <location>
        <begin position="25"/>
        <end position="79"/>
    </location>
</feature>
<feature type="compositionally biased region" description="Polar residues" evidence="1">
    <location>
        <begin position="54"/>
        <end position="65"/>
    </location>
</feature>
<proteinExistence type="predicted"/>
<comment type="caution">
    <text evidence="2">The sequence shown here is derived from an EMBL/GenBank/DDBJ whole genome shotgun (WGS) entry which is preliminary data.</text>
</comment>
<evidence type="ECO:0000313" key="2">
    <source>
        <dbReference type="EMBL" id="ORZ30670.1"/>
    </source>
</evidence>
<dbReference type="AlphaFoldDB" id="A0A1Y2H7V7"/>
<dbReference type="Proteomes" id="UP000193411">
    <property type="component" value="Unassembled WGS sequence"/>
</dbReference>
<feature type="compositionally biased region" description="Low complexity" evidence="1">
    <location>
        <begin position="33"/>
        <end position="53"/>
    </location>
</feature>
<organism evidence="2 3">
    <name type="scientific">Catenaria anguillulae PL171</name>
    <dbReference type="NCBI Taxonomy" id="765915"/>
    <lineage>
        <taxon>Eukaryota</taxon>
        <taxon>Fungi</taxon>
        <taxon>Fungi incertae sedis</taxon>
        <taxon>Blastocladiomycota</taxon>
        <taxon>Blastocladiomycetes</taxon>
        <taxon>Blastocladiales</taxon>
        <taxon>Catenariaceae</taxon>
        <taxon>Catenaria</taxon>
    </lineage>
</organism>
<sequence length="157" mass="18185">MSPRVPVLLPWMRLMTPAVNRTLRPCASKRQMPPSRSRTLNPRSRLRLSSNPSMKSLKSQTSISYQRSRPPRRSLPSVSLSPVQPLFPRLLIRPASQSLRFRSNIRLMLLPKSRPLNLRPPWTLPPNHRHKMTQVTVEQIVEEQGLVHFVAHYCTSR</sequence>
<accession>A0A1Y2H7V7</accession>
<gene>
    <name evidence="2" type="ORF">BCR44DRAFT_1291462</name>
</gene>
<protein>
    <submittedName>
        <fullName evidence="2">Uncharacterized protein</fullName>
    </submittedName>
</protein>